<keyword evidence="2" id="KW-0812">Transmembrane</keyword>
<keyword evidence="2" id="KW-0472">Membrane</keyword>
<accession>A0AA86VZ27</accession>
<sequence length="101" mass="11062">MQAVKKIQNPWTSGVKWRVVGISSKRPSGGEKLKTMCDEGSGRQGMVQNEKQERGEKGNKNSAFTLFLTQWVMFGALSIAITTSVSGVVAVNFSCDEVYND</sequence>
<feature type="region of interest" description="Disordered" evidence="1">
    <location>
        <begin position="24"/>
        <end position="57"/>
    </location>
</feature>
<evidence type="ECO:0000256" key="1">
    <source>
        <dbReference type="SAM" id="MobiDB-lite"/>
    </source>
</evidence>
<name>A0AA86VZ27_9FABA</name>
<gene>
    <name evidence="3" type="ORF">AYBTSS11_LOCUS18088</name>
</gene>
<reference evidence="3" key="1">
    <citation type="submission" date="2023-10" db="EMBL/GenBank/DDBJ databases">
        <authorList>
            <person name="Domelevo Entfellner J.-B."/>
        </authorList>
    </citation>
    <scope>NUCLEOTIDE SEQUENCE</scope>
</reference>
<feature type="transmembrane region" description="Helical" evidence="2">
    <location>
        <begin position="64"/>
        <end position="91"/>
    </location>
</feature>
<dbReference type="AlphaFoldDB" id="A0AA86VZ27"/>
<evidence type="ECO:0000313" key="4">
    <source>
        <dbReference type="Proteomes" id="UP001189624"/>
    </source>
</evidence>
<keyword evidence="2" id="KW-1133">Transmembrane helix</keyword>
<proteinExistence type="predicted"/>
<keyword evidence="4" id="KW-1185">Reference proteome</keyword>
<dbReference type="Gramene" id="rna-AYBTSS11_LOCUS18088">
    <property type="protein sequence ID" value="CAJ1960242.1"/>
    <property type="gene ID" value="gene-AYBTSS11_LOCUS18088"/>
</dbReference>
<evidence type="ECO:0000313" key="3">
    <source>
        <dbReference type="EMBL" id="CAJ1960242.1"/>
    </source>
</evidence>
<evidence type="ECO:0000256" key="2">
    <source>
        <dbReference type="SAM" id="Phobius"/>
    </source>
</evidence>
<dbReference type="Proteomes" id="UP001189624">
    <property type="component" value="Chromosome 6"/>
</dbReference>
<protein>
    <submittedName>
        <fullName evidence="3">Uncharacterized protein</fullName>
    </submittedName>
</protein>
<dbReference type="EMBL" id="OY731403">
    <property type="protein sequence ID" value="CAJ1960242.1"/>
    <property type="molecule type" value="Genomic_DNA"/>
</dbReference>
<feature type="compositionally biased region" description="Basic and acidic residues" evidence="1">
    <location>
        <begin position="28"/>
        <end position="41"/>
    </location>
</feature>
<organism evidence="3 4">
    <name type="scientific">Sphenostylis stenocarpa</name>
    <dbReference type="NCBI Taxonomy" id="92480"/>
    <lineage>
        <taxon>Eukaryota</taxon>
        <taxon>Viridiplantae</taxon>
        <taxon>Streptophyta</taxon>
        <taxon>Embryophyta</taxon>
        <taxon>Tracheophyta</taxon>
        <taxon>Spermatophyta</taxon>
        <taxon>Magnoliopsida</taxon>
        <taxon>eudicotyledons</taxon>
        <taxon>Gunneridae</taxon>
        <taxon>Pentapetalae</taxon>
        <taxon>rosids</taxon>
        <taxon>fabids</taxon>
        <taxon>Fabales</taxon>
        <taxon>Fabaceae</taxon>
        <taxon>Papilionoideae</taxon>
        <taxon>50 kb inversion clade</taxon>
        <taxon>NPAAA clade</taxon>
        <taxon>indigoferoid/millettioid clade</taxon>
        <taxon>Phaseoleae</taxon>
        <taxon>Sphenostylis</taxon>
    </lineage>
</organism>